<keyword evidence="2" id="KW-1003">Cell membrane</keyword>
<proteinExistence type="predicted"/>
<accession>A0ABW3B396</accession>
<evidence type="ECO:0000256" key="6">
    <source>
        <dbReference type="SAM" id="Phobius"/>
    </source>
</evidence>
<dbReference type="SUPFAM" id="SSF48452">
    <property type="entry name" value="TPR-like"/>
    <property type="match status" value="1"/>
</dbReference>
<feature type="transmembrane region" description="Helical" evidence="6">
    <location>
        <begin position="163"/>
        <end position="181"/>
    </location>
</feature>
<dbReference type="PANTHER" id="PTHR47371:SF3">
    <property type="entry name" value="PHOSPHOGLYCEROL TRANSFERASE I"/>
    <property type="match status" value="1"/>
</dbReference>
<dbReference type="EMBL" id="JBHTHY010000006">
    <property type="protein sequence ID" value="MFD0797517.1"/>
    <property type="molecule type" value="Genomic_DNA"/>
</dbReference>
<feature type="transmembrane region" description="Helical" evidence="6">
    <location>
        <begin position="54"/>
        <end position="79"/>
    </location>
</feature>
<evidence type="ECO:0000256" key="1">
    <source>
        <dbReference type="ARBA" id="ARBA00004651"/>
    </source>
</evidence>
<feature type="domain" description="Sulfatase N-terminal" evidence="7">
    <location>
        <begin position="237"/>
        <end position="528"/>
    </location>
</feature>
<sequence>MQVETNSIVKKERTLKDYIPLVITFFVGLLLLSIYQNTVLYITGVLDSVVNKSLFLHILHHLGFAAVCSVVFAFLFNLLENKKPSLGFNTVRLIFALLLFIEGLLITYFIDNYELLDVYGLFGETEGYVRFGLLKALMAIAIILLACHFLYRYTAPFYKVISRMYPFTIILFSMFLAILYSDRKPINENKTQHLLESVYAAIFEEDTYNGSEEYPLARAYVPTTDLQAYFDLAEKKPNIKILIIDGLGTDFVDAQGIYSGIMPYLQKMALSSLYLPNFISNTGDGSGAVATVVGSLPYGKHGFTNLDGFTHRHTLYSILKENGYQTAFNYGGNSALNSYDRFLVQEGVDRILDKTVFGKEYTLQNQDAAGITLGYPDHELFQRYFETYEFSNEIPSLEVFKTLSTKAPYAIPYFEKYEGEIEKLLKRSSFNEKTARFINHNRKLFASYSYTDEAIAQFFKAERRYKGYDNTIYIITGSHLNSNIPSENQLKRYQVPLLIYSPLLKSPTEISKLASHADIAPAILSLLDNRYGFKAPHTVAWLANGQLTKNAADLDKEIPLFRGPNKIQDYVYNSFFLSDGNISELNNDLSFSDNHIADEQVAAIKSSFSYNKSVNNYVTQNDKLLPKEVSTVLSDERKFSKSETLWLQSVFNGKDFDDAYTTARKLAFNKDWDRALLLSDYILTEIPRHADTEILKGRIYSWKKEYGKSIATLKEVIRKYPEYIDGYCALLDTYYWANPEQDIRQVLYQITAHGLNDDILNKKIQRANEQKPMLENSTAKLDMP</sequence>
<reference evidence="9" key="1">
    <citation type="journal article" date="2019" name="Int. J. Syst. Evol. Microbiol.">
        <title>The Global Catalogue of Microorganisms (GCM) 10K type strain sequencing project: providing services to taxonomists for standard genome sequencing and annotation.</title>
        <authorList>
            <consortium name="The Broad Institute Genomics Platform"/>
            <consortium name="The Broad Institute Genome Sequencing Center for Infectious Disease"/>
            <person name="Wu L."/>
            <person name="Ma J."/>
        </authorList>
    </citation>
    <scope>NUCLEOTIDE SEQUENCE [LARGE SCALE GENOMIC DNA]</scope>
    <source>
        <strain evidence="9">CCUG 61948</strain>
    </source>
</reference>
<feature type="transmembrane region" description="Helical" evidence="6">
    <location>
        <begin position="21"/>
        <end position="42"/>
    </location>
</feature>
<dbReference type="InterPro" id="IPR011990">
    <property type="entry name" value="TPR-like_helical_dom_sf"/>
</dbReference>
<dbReference type="CDD" id="cd16015">
    <property type="entry name" value="LTA_synthase"/>
    <property type="match status" value="1"/>
</dbReference>
<keyword evidence="4 6" id="KW-1133">Transmembrane helix</keyword>
<feature type="transmembrane region" description="Helical" evidence="6">
    <location>
        <begin position="91"/>
        <end position="110"/>
    </location>
</feature>
<evidence type="ECO:0000256" key="3">
    <source>
        <dbReference type="ARBA" id="ARBA00022692"/>
    </source>
</evidence>
<gene>
    <name evidence="8" type="ORF">ACFQZJ_08600</name>
</gene>
<comment type="subcellular location">
    <subcellularLocation>
        <location evidence="1">Cell membrane</location>
        <topology evidence="1">Multi-pass membrane protein</topology>
    </subcellularLocation>
</comment>
<evidence type="ECO:0000256" key="5">
    <source>
        <dbReference type="ARBA" id="ARBA00023136"/>
    </source>
</evidence>
<feature type="transmembrane region" description="Helical" evidence="6">
    <location>
        <begin position="130"/>
        <end position="151"/>
    </location>
</feature>
<dbReference type="Gene3D" id="1.25.40.10">
    <property type="entry name" value="Tetratricopeptide repeat domain"/>
    <property type="match status" value="1"/>
</dbReference>
<evidence type="ECO:0000259" key="7">
    <source>
        <dbReference type="Pfam" id="PF00884"/>
    </source>
</evidence>
<evidence type="ECO:0000256" key="4">
    <source>
        <dbReference type="ARBA" id="ARBA00022989"/>
    </source>
</evidence>
<comment type="caution">
    <text evidence="8">The sequence shown here is derived from an EMBL/GenBank/DDBJ whole genome shotgun (WGS) entry which is preliminary data.</text>
</comment>
<dbReference type="Proteomes" id="UP001597012">
    <property type="component" value="Unassembled WGS sequence"/>
</dbReference>
<dbReference type="Gene3D" id="3.40.720.10">
    <property type="entry name" value="Alkaline Phosphatase, subunit A"/>
    <property type="match status" value="1"/>
</dbReference>
<evidence type="ECO:0000313" key="8">
    <source>
        <dbReference type="EMBL" id="MFD0797517.1"/>
    </source>
</evidence>
<organism evidence="8 9">
    <name type="scientific">Maribacter chungangensis</name>
    <dbReference type="NCBI Taxonomy" id="1069117"/>
    <lineage>
        <taxon>Bacteria</taxon>
        <taxon>Pseudomonadati</taxon>
        <taxon>Bacteroidota</taxon>
        <taxon>Flavobacteriia</taxon>
        <taxon>Flavobacteriales</taxon>
        <taxon>Flavobacteriaceae</taxon>
        <taxon>Maribacter</taxon>
    </lineage>
</organism>
<dbReference type="PANTHER" id="PTHR47371">
    <property type="entry name" value="LIPOTEICHOIC ACID SYNTHASE"/>
    <property type="match status" value="1"/>
</dbReference>
<dbReference type="Pfam" id="PF00884">
    <property type="entry name" value="Sulfatase"/>
    <property type="match status" value="1"/>
</dbReference>
<dbReference type="InterPro" id="IPR000917">
    <property type="entry name" value="Sulfatase_N"/>
</dbReference>
<name>A0ABW3B396_9FLAO</name>
<protein>
    <submittedName>
        <fullName evidence="8">Sulfatase-like hydrolase/transferase</fullName>
    </submittedName>
</protein>
<keyword evidence="9" id="KW-1185">Reference proteome</keyword>
<evidence type="ECO:0000256" key="2">
    <source>
        <dbReference type="ARBA" id="ARBA00022475"/>
    </source>
</evidence>
<dbReference type="InterPro" id="IPR050448">
    <property type="entry name" value="OpgB/LTA_synthase_biosynth"/>
</dbReference>
<dbReference type="SUPFAM" id="SSF53649">
    <property type="entry name" value="Alkaline phosphatase-like"/>
    <property type="match status" value="1"/>
</dbReference>
<dbReference type="InterPro" id="IPR017850">
    <property type="entry name" value="Alkaline_phosphatase_core_sf"/>
</dbReference>
<evidence type="ECO:0000313" key="9">
    <source>
        <dbReference type="Proteomes" id="UP001597012"/>
    </source>
</evidence>
<keyword evidence="5 6" id="KW-0472">Membrane</keyword>
<dbReference type="RefSeq" id="WP_379933868.1">
    <property type="nucleotide sequence ID" value="NZ_JBHTHY010000006.1"/>
</dbReference>
<keyword evidence="3 6" id="KW-0812">Transmembrane</keyword>